<dbReference type="AlphaFoldDB" id="A0A2P8HSU9"/>
<evidence type="ECO:0000313" key="2">
    <source>
        <dbReference type="EMBL" id="PSL49297.1"/>
    </source>
</evidence>
<feature type="region of interest" description="Disordered" evidence="1">
    <location>
        <begin position="1"/>
        <end position="141"/>
    </location>
</feature>
<accession>A0A2P8HSU9</accession>
<gene>
    <name evidence="2" type="ORF">CLV51_101628</name>
</gene>
<feature type="compositionally biased region" description="Basic and acidic residues" evidence="1">
    <location>
        <begin position="74"/>
        <end position="90"/>
    </location>
</feature>
<comment type="caution">
    <text evidence="2">The sequence shown here is derived from an EMBL/GenBank/DDBJ whole genome shotgun (WGS) entry which is preliminary data.</text>
</comment>
<sequence>MTNKKDKTDKPEDKNTEKKKEEDEQFPGYPVYPASEDIMNTKNREREVDLDIDQVTGSFRHNSELPAGKQKGPKKSDEQEETWRQDKTGDDLDVPGAELDDDEEAIGKEDEENNLYSIGGDRHEDLEEDNGEFLDPEAEKI</sequence>
<dbReference type="OrthoDB" id="680877at2"/>
<evidence type="ECO:0000256" key="1">
    <source>
        <dbReference type="SAM" id="MobiDB-lite"/>
    </source>
</evidence>
<feature type="compositionally biased region" description="Acidic residues" evidence="1">
    <location>
        <begin position="98"/>
        <end position="113"/>
    </location>
</feature>
<dbReference type="RefSeq" id="WP_106526544.1">
    <property type="nucleotide sequence ID" value="NZ_PYAW01000001.1"/>
</dbReference>
<feature type="compositionally biased region" description="Acidic residues" evidence="1">
    <location>
        <begin position="126"/>
        <end position="141"/>
    </location>
</feature>
<organism evidence="2 3">
    <name type="scientific">Chitinophaga niastensis</name>
    <dbReference type="NCBI Taxonomy" id="536980"/>
    <lineage>
        <taxon>Bacteria</taxon>
        <taxon>Pseudomonadati</taxon>
        <taxon>Bacteroidota</taxon>
        <taxon>Chitinophagia</taxon>
        <taxon>Chitinophagales</taxon>
        <taxon>Chitinophagaceae</taxon>
        <taxon>Chitinophaga</taxon>
    </lineage>
</organism>
<reference evidence="2 3" key="1">
    <citation type="submission" date="2018-03" db="EMBL/GenBank/DDBJ databases">
        <title>Genomic Encyclopedia of Archaeal and Bacterial Type Strains, Phase II (KMG-II): from individual species to whole genera.</title>
        <authorList>
            <person name="Goeker M."/>
        </authorList>
    </citation>
    <scope>NUCLEOTIDE SEQUENCE [LARGE SCALE GENOMIC DNA]</scope>
    <source>
        <strain evidence="2 3">DSM 24859</strain>
    </source>
</reference>
<evidence type="ECO:0000313" key="3">
    <source>
        <dbReference type="Proteomes" id="UP000240971"/>
    </source>
</evidence>
<protein>
    <submittedName>
        <fullName evidence="2">Uncharacterized protein</fullName>
    </submittedName>
</protein>
<dbReference type="Proteomes" id="UP000240971">
    <property type="component" value="Unassembled WGS sequence"/>
</dbReference>
<feature type="compositionally biased region" description="Basic and acidic residues" evidence="1">
    <location>
        <begin position="1"/>
        <end position="22"/>
    </location>
</feature>
<keyword evidence="3" id="KW-1185">Reference proteome</keyword>
<name>A0A2P8HSU9_CHINA</name>
<dbReference type="EMBL" id="PYAW01000001">
    <property type="protein sequence ID" value="PSL49297.1"/>
    <property type="molecule type" value="Genomic_DNA"/>
</dbReference>
<proteinExistence type="predicted"/>